<evidence type="ECO:0000256" key="8">
    <source>
        <dbReference type="ARBA" id="ARBA00022490"/>
    </source>
</evidence>
<evidence type="ECO:0000259" key="17">
    <source>
        <dbReference type="PROSITE" id="PS51975"/>
    </source>
</evidence>
<keyword evidence="9 14" id="KW-0540">Nuclease</keyword>
<keyword evidence="8 14" id="KW-0963">Cytoplasm</keyword>
<protein>
    <recommendedName>
        <fullName evidence="7 14">Ribonuclease HII</fullName>
        <shortName evidence="14">RNase HII</shortName>
        <ecNumber evidence="6 14">3.1.26.4</ecNumber>
    </recommendedName>
</protein>
<dbReference type="HAMAP" id="MF_00052_B">
    <property type="entry name" value="RNase_HII_B"/>
    <property type="match status" value="1"/>
</dbReference>
<keyword evidence="10 14" id="KW-0479">Metal-binding</keyword>
<evidence type="ECO:0000313" key="18">
    <source>
        <dbReference type="EMBL" id="QCI19314.1"/>
    </source>
</evidence>
<dbReference type="CDD" id="cd07182">
    <property type="entry name" value="RNase_HII_bacteria_HII_like"/>
    <property type="match status" value="1"/>
</dbReference>
<evidence type="ECO:0000256" key="1">
    <source>
        <dbReference type="ARBA" id="ARBA00000077"/>
    </source>
</evidence>
<evidence type="ECO:0000256" key="12">
    <source>
        <dbReference type="ARBA" id="ARBA00022801"/>
    </source>
</evidence>
<dbReference type="GO" id="GO:0003723">
    <property type="term" value="F:RNA binding"/>
    <property type="evidence" value="ECO:0007669"/>
    <property type="project" value="UniProtKB-UniRule"/>
</dbReference>
<dbReference type="PROSITE" id="PS51975">
    <property type="entry name" value="RNASE_H_2"/>
    <property type="match status" value="1"/>
</dbReference>
<reference evidence="18 19" key="1">
    <citation type="submission" date="2018-10" db="EMBL/GenBank/DDBJ databases">
        <title>Comparative functional genomics of the obligate endosymbiont Buchnera aphidicola.</title>
        <authorList>
            <person name="Chong R.A."/>
        </authorList>
    </citation>
    <scope>NUCLEOTIDE SEQUENCE [LARGE SCALE GENOMIC DNA]</scope>
    <source>
        <strain evidence="18 19">Aoe</strain>
    </source>
</reference>
<dbReference type="InterPro" id="IPR012337">
    <property type="entry name" value="RNaseH-like_sf"/>
</dbReference>
<evidence type="ECO:0000256" key="11">
    <source>
        <dbReference type="ARBA" id="ARBA00022759"/>
    </source>
</evidence>
<dbReference type="GO" id="GO:0005737">
    <property type="term" value="C:cytoplasm"/>
    <property type="evidence" value="ECO:0007669"/>
    <property type="project" value="UniProtKB-SubCell"/>
</dbReference>
<comment type="function">
    <text evidence="3 14 16">Endonuclease that specifically degrades the RNA of RNA-DNA hybrids.</text>
</comment>
<feature type="binding site" evidence="14 15">
    <location>
        <position position="15"/>
    </location>
    <ligand>
        <name>a divalent metal cation</name>
        <dbReference type="ChEBI" id="CHEBI:60240"/>
    </ligand>
</feature>
<dbReference type="Proteomes" id="UP000298677">
    <property type="component" value="Chromosome"/>
</dbReference>
<dbReference type="InterPro" id="IPR036397">
    <property type="entry name" value="RNaseH_sf"/>
</dbReference>
<dbReference type="InterPro" id="IPR024567">
    <property type="entry name" value="RNase_HII/HIII_dom"/>
</dbReference>
<dbReference type="PANTHER" id="PTHR10954:SF18">
    <property type="entry name" value="RIBONUCLEASE HII"/>
    <property type="match status" value="1"/>
</dbReference>
<dbReference type="GO" id="GO:0004523">
    <property type="term" value="F:RNA-DNA hybrid ribonuclease activity"/>
    <property type="evidence" value="ECO:0007669"/>
    <property type="project" value="UniProtKB-UniRule"/>
</dbReference>
<dbReference type="OrthoDB" id="9803420at2"/>
<dbReference type="SUPFAM" id="SSF53098">
    <property type="entry name" value="Ribonuclease H-like"/>
    <property type="match status" value="1"/>
</dbReference>
<dbReference type="NCBIfam" id="NF000595">
    <property type="entry name" value="PRK00015.1-3"/>
    <property type="match status" value="1"/>
</dbReference>
<feature type="binding site" evidence="14 15">
    <location>
        <position position="16"/>
    </location>
    <ligand>
        <name>a divalent metal cation</name>
        <dbReference type="ChEBI" id="CHEBI:60240"/>
    </ligand>
</feature>
<organism evidence="18 19">
    <name type="scientific">Buchnera aphidicola</name>
    <name type="common">Anoecia oenotherae</name>
    <dbReference type="NCBI Taxonomy" id="1241833"/>
    <lineage>
        <taxon>Bacteria</taxon>
        <taxon>Pseudomonadati</taxon>
        <taxon>Pseudomonadota</taxon>
        <taxon>Gammaproteobacteria</taxon>
        <taxon>Enterobacterales</taxon>
        <taxon>Erwiniaceae</taxon>
        <taxon>Buchnera</taxon>
    </lineage>
</organism>
<feature type="binding site" evidence="14 15">
    <location>
        <position position="107"/>
    </location>
    <ligand>
        <name>a divalent metal cation</name>
        <dbReference type="ChEBI" id="CHEBI:60240"/>
    </ligand>
</feature>
<evidence type="ECO:0000256" key="9">
    <source>
        <dbReference type="ARBA" id="ARBA00022722"/>
    </source>
</evidence>
<dbReference type="InterPro" id="IPR001352">
    <property type="entry name" value="RNase_HII/HIII"/>
</dbReference>
<dbReference type="GO" id="GO:0006298">
    <property type="term" value="P:mismatch repair"/>
    <property type="evidence" value="ECO:0007669"/>
    <property type="project" value="TreeGrafter"/>
</dbReference>
<name>A0A4D6XXV7_9GAMM</name>
<keyword evidence="11 14" id="KW-0255">Endonuclease</keyword>
<evidence type="ECO:0000256" key="6">
    <source>
        <dbReference type="ARBA" id="ARBA00012180"/>
    </source>
</evidence>
<dbReference type="Pfam" id="PF01351">
    <property type="entry name" value="RNase_HII"/>
    <property type="match status" value="1"/>
</dbReference>
<evidence type="ECO:0000256" key="13">
    <source>
        <dbReference type="ARBA" id="ARBA00023211"/>
    </source>
</evidence>
<dbReference type="EMBL" id="CP033012">
    <property type="protein sequence ID" value="QCI19314.1"/>
    <property type="molecule type" value="Genomic_DNA"/>
</dbReference>
<dbReference type="InterPro" id="IPR022898">
    <property type="entry name" value="RNase_HII"/>
</dbReference>
<keyword evidence="19" id="KW-1185">Reference proteome</keyword>
<evidence type="ECO:0000256" key="2">
    <source>
        <dbReference type="ARBA" id="ARBA00001946"/>
    </source>
</evidence>
<dbReference type="GO" id="GO:0030145">
    <property type="term" value="F:manganese ion binding"/>
    <property type="evidence" value="ECO:0007669"/>
    <property type="project" value="UniProtKB-UniRule"/>
</dbReference>
<proteinExistence type="inferred from homology"/>
<accession>A0A4D6XXV7</accession>
<dbReference type="AlphaFoldDB" id="A0A4D6XXV7"/>
<comment type="subcellular location">
    <subcellularLocation>
        <location evidence="4 14">Cytoplasm</location>
    </subcellularLocation>
</comment>
<dbReference type="EC" id="3.1.26.4" evidence="6 14"/>
<evidence type="ECO:0000256" key="4">
    <source>
        <dbReference type="ARBA" id="ARBA00004496"/>
    </source>
</evidence>
<dbReference type="RefSeq" id="WP_158341720.1">
    <property type="nucleotide sequence ID" value="NZ_CP033012.1"/>
</dbReference>
<sequence>MKRIFPCYMRTAGIDEVGVGAIAGDIVSSAVILDPKFPILGLQDSKKISSKKRLVLYKKIIKNAYSWSIGKVSCKEIDILSVSKAIELSMIRAINRLTVKPTFIFIDGIRTLNISIPNISIIKGDNIVKEISAASIIAKVSRDNSMVVLDKIFPKYGFLNHKGYCTYKHICALKKYGFTKFHRRSYRLKLL</sequence>
<keyword evidence="12 14" id="KW-0378">Hydrolase</keyword>
<dbReference type="PANTHER" id="PTHR10954">
    <property type="entry name" value="RIBONUCLEASE H2 SUBUNIT A"/>
    <property type="match status" value="1"/>
</dbReference>
<evidence type="ECO:0000256" key="14">
    <source>
        <dbReference type="HAMAP-Rule" id="MF_00052"/>
    </source>
</evidence>
<comment type="similarity">
    <text evidence="5 14 16">Belongs to the RNase HII family.</text>
</comment>
<feature type="domain" description="RNase H type-2" evidence="17">
    <location>
        <begin position="9"/>
        <end position="191"/>
    </location>
</feature>
<evidence type="ECO:0000256" key="3">
    <source>
        <dbReference type="ARBA" id="ARBA00004065"/>
    </source>
</evidence>
<evidence type="ECO:0000313" key="19">
    <source>
        <dbReference type="Proteomes" id="UP000298677"/>
    </source>
</evidence>
<dbReference type="GO" id="GO:0043137">
    <property type="term" value="P:DNA replication, removal of RNA primer"/>
    <property type="evidence" value="ECO:0007669"/>
    <property type="project" value="TreeGrafter"/>
</dbReference>
<evidence type="ECO:0000256" key="10">
    <source>
        <dbReference type="ARBA" id="ARBA00022723"/>
    </source>
</evidence>
<gene>
    <name evidence="14" type="primary">rnhB</name>
    <name evidence="18" type="ORF">D9V65_00940</name>
</gene>
<evidence type="ECO:0000256" key="15">
    <source>
        <dbReference type="PROSITE-ProRule" id="PRU01319"/>
    </source>
</evidence>
<comment type="cofactor">
    <cofactor evidence="14 15">
        <name>Mn(2+)</name>
        <dbReference type="ChEBI" id="CHEBI:29035"/>
    </cofactor>
    <cofactor evidence="14 15">
        <name>Mg(2+)</name>
        <dbReference type="ChEBI" id="CHEBI:18420"/>
    </cofactor>
    <text evidence="14 15">Manganese or magnesium. Binds 1 divalent metal ion per monomer in the absence of substrate. May bind a second metal ion after substrate binding.</text>
</comment>
<comment type="catalytic activity">
    <reaction evidence="1 14 15 16">
        <text>Endonucleolytic cleavage to 5'-phosphomonoester.</text>
        <dbReference type="EC" id="3.1.26.4"/>
    </reaction>
</comment>
<dbReference type="GO" id="GO:0032299">
    <property type="term" value="C:ribonuclease H2 complex"/>
    <property type="evidence" value="ECO:0007669"/>
    <property type="project" value="TreeGrafter"/>
</dbReference>
<dbReference type="Gene3D" id="3.30.420.10">
    <property type="entry name" value="Ribonuclease H-like superfamily/Ribonuclease H"/>
    <property type="match status" value="1"/>
</dbReference>
<keyword evidence="13 14" id="KW-0464">Manganese</keyword>
<evidence type="ECO:0000256" key="7">
    <source>
        <dbReference type="ARBA" id="ARBA00019179"/>
    </source>
</evidence>
<comment type="cofactor">
    <cofactor evidence="2">
        <name>Mg(2+)</name>
        <dbReference type="ChEBI" id="CHEBI:18420"/>
    </cofactor>
</comment>
<evidence type="ECO:0000256" key="5">
    <source>
        <dbReference type="ARBA" id="ARBA00007383"/>
    </source>
</evidence>
<evidence type="ECO:0000256" key="16">
    <source>
        <dbReference type="RuleBase" id="RU003515"/>
    </source>
</evidence>